<organism evidence="12 13">
    <name type="scientific">Adiantum capillus-veneris</name>
    <name type="common">Maidenhair fern</name>
    <dbReference type="NCBI Taxonomy" id="13818"/>
    <lineage>
        <taxon>Eukaryota</taxon>
        <taxon>Viridiplantae</taxon>
        <taxon>Streptophyta</taxon>
        <taxon>Embryophyta</taxon>
        <taxon>Tracheophyta</taxon>
        <taxon>Polypodiopsida</taxon>
        <taxon>Polypodiidae</taxon>
        <taxon>Polypodiales</taxon>
        <taxon>Pteridineae</taxon>
        <taxon>Pteridaceae</taxon>
        <taxon>Vittarioideae</taxon>
        <taxon>Adiantum</taxon>
    </lineage>
</organism>
<dbReference type="Pfam" id="PF00642">
    <property type="entry name" value="zf-CCCH"/>
    <property type="match status" value="1"/>
</dbReference>
<evidence type="ECO:0000256" key="3">
    <source>
        <dbReference type="ARBA" id="ARBA00022771"/>
    </source>
</evidence>
<evidence type="ECO:0000313" key="13">
    <source>
        <dbReference type="Proteomes" id="UP000886520"/>
    </source>
</evidence>
<dbReference type="InterPro" id="IPR011989">
    <property type="entry name" value="ARM-like"/>
</dbReference>
<evidence type="ECO:0000256" key="1">
    <source>
        <dbReference type="ARBA" id="ARBA00022723"/>
    </source>
</evidence>
<evidence type="ECO:0000259" key="11">
    <source>
        <dbReference type="PROSITE" id="PS50303"/>
    </source>
</evidence>
<dbReference type="Proteomes" id="UP000886520">
    <property type="component" value="Chromosome 12"/>
</dbReference>
<protein>
    <submittedName>
        <fullName evidence="12">Uncharacterized protein</fullName>
    </submittedName>
</protein>
<dbReference type="PROSITE" id="PS50103">
    <property type="entry name" value="ZF_C3H1"/>
    <property type="match status" value="1"/>
</dbReference>
<dbReference type="PANTHER" id="PTHR12537">
    <property type="entry name" value="RNA BINDING PROTEIN PUMILIO-RELATED"/>
    <property type="match status" value="1"/>
</dbReference>
<feature type="repeat" description="Pumilio" evidence="7">
    <location>
        <begin position="635"/>
        <end position="670"/>
    </location>
</feature>
<evidence type="ECO:0000256" key="6">
    <source>
        <dbReference type="ARBA" id="ARBA00058490"/>
    </source>
</evidence>
<comment type="caution">
    <text evidence="12">The sequence shown here is derived from an EMBL/GenBank/DDBJ whole genome shotgun (WGS) entry which is preliminary data.</text>
</comment>
<dbReference type="GO" id="GO:0003729">
    <property type="term" value="F:mRNA binding"/>
    <property type="evidence" value="ECO:0007669"/>
    <property type="project" value="TreeGrafter"/>
</dbReference>
<dbReference type="SUPFAM" id="SSF48371">
    <property type="entry name" value="ARM repeat"/>
    <property type="match status" value="1"/>
</dbReference>
<keyword evidence="2" id="KW-0677">Repeat</keyword>
<evidence type="ECO:0000259" key="10">
    <source>
        <dbReference type="PROSITE" id="PS50103"/>
    </source>
</evidence>
<evidence type="ECO:0000256" key="4">
    <source>
        <dbReference type="ARBA" id="ARBA00022833"/>
    </source>
</evidence>
<dbReference type="InterPro" id="IPR036855">
    <property type="entry name" value="Znf_CCCH_sf"/>
</dbReference>
<dbReference type="GO" id="GO:0005737">
    <property type="term" value="C:cytoplasm"/>
    <property type="evidence" value="ECO:0007669"/>
    <property type="project" value="TreeGrafter"/>
</dbReference>
<feature type="repeat" description="Pumilio" evidence="7">
    <location>
        <begin position="596"/>
        <end position="634"/>
    </location>
</feature>
<dbReference type="OrthoDB" id="668540at2759"/>
<dbReference type="InterPro" id="IPR033133">
    <property type="entry name" value="PUM-HD"/>
</dbReference>
<feature type="repeat" description="Pumilio" evidence="7">
    <location>
        <begin position="524"/>
        <end position="559"/>
    </location>
</feature>
<feature type="region of interest" description="Disordered" evidence="9">
    <location>
        <begin position="13"/>
        <end position="41"/>
    </location>
</feature>
<evidence type="ECO:0000256" key="8">
    <source>
        <dbReference type="PROSITE-ProRule" id="PRU00723"/>
    </source>
</evidence>
<dbReference type="Gene3D" id="1.25.10.10">
    <property type="entry name" value="Leucine-rich Repeat Variant"/>
    <property type="match status" value="1"/>
</dbReference>
<feature type="repeat" description="Pumilio" evidence="7">
    <location>
        <begin position="560"/>
        <end position="595"/>
    </location>
</feature>
<dbReference type="SMART" id="SM00025">
    <property type="entry name" value="Pumilio"/>
    <property type="match status" value="8"/>
</dbReference>
<keyword evidence="5" id="KW-0810">Translation regulation</keyword>
<feature type="repeat" description="Pumilio" evidence="7">
    <location>
        <begin position="671"/>
        <end position="706"/>
    </location>
</feature>
<comment type="function">
    <text evidence="6">Sequence-specific RNA-binding protein that regulates translation and mRNA stability by binding the 3'-UTR of target mRNAs.</text>
</comment>
<sequence>METPAEEIDLLLEEIPRATSAPPHFKSSSGAPEGSPAPYLPDALFERKLPTSLSDSHVMSLAVNPNPNPNPNATHSPSSNQSPSVAPRIPLASPKQQSLAAYRESRLLGGDETIVGNTLASLSLQEGDADSLHMLLDNRNKVYSSNSLLQDFSVLNPASPVSYVNQLPHISSTPALSMMKSRSVPASHTSMLHPFADATFLDHPRTQDHPHLQDFQMNNEPSPANNAFCMGSPFLEDERTLSSLGANNFMMRQGFEQQKAEQLASQQGYDWNPSLQKGSYFNPLLDELCDQPALSLGVSKQLGCRAVHNKDIYGNFLPTSSPEITSDGHLLALIQQQKLQLARQTMEEKLHLQQLNASLYDQLRYVKKPAKYSNYMTDLQDLQYTSGSISPVYESALLGNDTNCRFYAQGHCIRGSTCPFLHPASYGESGPFVHSPKESFAGAGLYDKLGALAASQAFQQWRPQSNGNYNDLVALGRRRRERAGLLVGNGQGLLHVDDSANAKALLDESSDSLQQLLKFTNLEDLEGKIFGVAKDQHGCRFLQKKLDDAKPEDVELIFQEIKEHVVQLMTDPFGNYLVQKLLDACNESHRSAILEAVTKNDDLINISLNMHGTRAVQKLIETLHTPDQIAMLISCLKRGVVTLIKDLNGNHVVQRCLQRFKTDNNQFIFDAAASHCVEIASHRHGCCVLQRCVDFASGVQQRQLVTEIATNALALSQDQYGNYVVQYILDLGLPWALVEVVSRLEGSFPHLAMQKFSSNVVEKCLKVATDESKSIIVKELMSSSSLSQLLQDPYANYVIQSALQVTKGHLHASVIDAIKPHVHVLRSSPYGKRILSRTQFKK</sequence>
<dbReference type="FunFam" id="1.25.10.10:FF:000237">
    <property type="entry name" value="Pumilio homolog 9"/>
    <property type="match status" value="1"/>
</dbReference>
<feature type="region of interest" description="Disordered" evidence="9">
    <location>
        <begin position="59"/>
        <end position="97"/>
    </location>
</feature>
<dbReference type="AlphaFoldDB" id="A0A9D4USA3"/>
<gene>
    <name evidence="12" type="ORF">GOP47_0012559</name>
</gene>
<dbReference type="InterPro" id="IPR016024">
    <property type="entry name" value="ARM-type_fold"/>
</dbReference>
<evidence type="ECO:0000256" key="7">
    <source>
        <dbReference type="PROSITE-ProRule" id="PRU00317"/>
    </source>
</evidence>
<proteinExistence type="predicted"/>
<keyword evidence="1 8" id="KW-0479">Metal-binding</keyword>
<keyword evidence="3 8" id="KW-0863">Zinc-finger</keyword>
<dbReference type="EMBL" id="JABFUD020000012">
    <property type="protein sequence ID" value="KAI5072453.1"/>
    <property type="molecule type" value="Genomic_DNA"/>
</dbReference>
<evidence type="ECO:0000256" key="9">
    <source>
        <dbReference type="SAM" id="MobiDB-lite"/>
    </source>
</evidence>
<dbReference type="InterPro" id="IPR001313">
    <property type="entry name" value="Pumilio_RNA-bd_rpt"/>
</dbReference>
<dbReference type="GO" id="GO:0008270">
    <property type="term" value="F:zinc ion binding"/>
    <property type="evidence" value="ECO:0007669"/>
    <property type="project" value="UniProtKB-KW"/>
</dbReference>
<keyword evidence="4 8" id="KW-0862">Zinc</keyword>
<name>A0A9D4USA3_ADICA</name>
<feature type="domain" description="C3H1-type" evidence="10">
    <location>
        <begin position="398"/>
        <end position="425"/>
    </location>
</feature>
<dbReference type="Pfam" id="PF00806">
    <property type="entry name" value="PUF"/>
    <property type="match status" value="8"/>
</dbReference>
<reference evidence="12" key="1">
    <citation type="submission" date="2021-01" db="EMBL/GenBank/DDBJ databases">
        <title>Adiantum capillus-veneris genome.</title>
        <authorList>
            <person name="Fang Y."/>
            <person name="Liao Q."/>
        </authorList>
    </citation>
    <scope>NUCLEOTIDE SEQUENCE</scope>
    <source>
        <strain evidence="12">H3</strain>
        <tissue evidence="12">Leaf</tissue>
    </source>
</reference>
<feature type="compositionally biased region" description="Polar residues" evidence="9">
    <location>
        <begin position="73"/>
        <end position="84"/>
    </location>
</feature>
<feature type="compositionally biased region" description="Low complexity" evidence="9">
    <location>
        <begin position="27"/>
        <end position="37"/>
    </location>
</feature>
<dbReference type="SUPFAM" id="SSF90229">
    <property type="entry name" value="CCCH zinc finger"/>
    <property type="match status" value="1"/>
</dbReference>
<feature type="domain" description="PUM-HD" evidence="11">
    <location>
        <begin position="500"/>
        <end position="842"/>
    </location>
</feature>
<dbReference type="SMART" id="SM00356">
    <property type="entry name" value="ZnF_C3H1"/>
    <property type="match status" value="1"/>
</dbReference>
<evidence type="ECO:0000256" key="5">
    <source>
        <dbReference type="ARBA" id="ARBA00022845"/>
    </source>
</evidence>
<dbReference type="CDD" id="cd07920">
    <property type="entry name" value="Pumilio"/>
    <property type="match status" value="1"/>
</dbReference>
<dbReference type="InterPro" id="IPR000571">
    <property type="entry name" value="Znf_CCCH"/>
</dbReference>
<keyword evidence="13" id="KW-1185">Reference proteome</keyword>
<feature type="zinc finger region" description="C3H1-type" evidence="8">
    <location>
        <begin position="398"/>
        <end position="425"/>
    </location>
</feature>
<dbReference type="PANTHER" id="PTHR12537:SF13">
    <property type="entry name" value="PUMILIO HOMOLOGY DOMAIN FAMILY MEMBER 4"/>
    <property type="match status" value="1"/>
</dbReference>
<evidence type="ECO:0000256" key="2">
    <source>
        <dbReference type="ARBA" id="ARBA00022737"/>
    </source>
</evidence>
<feature type="repeat" description="Pumilio" evidence="7">
    <location>
        <begin position="779"/>
        <end position="816"/>
    </location>
</feature>
<dbReference type="PROSITE" id="PS50303">
    <property type="entry name" value="PUM_HD"/>
    <property type="match status" value="1"/>
</dbReference>
<feature type="repeat" description="Pumilio" evidence="7">
    <location>
        <begin position="707"/>
        <end position="742"/>
    </location>
</feature>
<feature type="repeat" description="Pumilio" evidence="7">
    <location>
        <begin position="743"/>
        <end position="778"/>
    </location>
</feature>
<evidence type="ECO:0000313" key="12">
    <source>
        <dbReference type="EMBL" id="KAI5072453.1"/>
    </source>
</evidence>
<accession>A0A9D4USA3</accession>
<dbReference type="PROSITE" id="PS50302">
    <property type="entry name" value="PUM"/>
    <property type="match status" value="8"/>
</dbReference>
<dbReference type="GO" id="GO:0006417">
    <property type="term" value="P:regulation of translation"/>
    <property type="evidence" value="ECO:0007669"/>
    <property type="project" value="UniProtKB-KW"/>
</dbReference>
<dbReference type="InterPro" id="IPR033712">
    <property type="entry name" value="Pumilio_RNA-bd"/>
</dbReference>